<dbReference type="EMBL" id="CAUM01000146">
    <property type="protein sequence ID" value="CCV08575.1"/>
    <property type="molecule type" value="Genomic_DNA"/>
</dbReference>
<name>M5EX64_9HYPH</name>
<accession>M5EX64</accession>
<dbReference type="Proteomes" id="UP000012062">
    <property type="component" value="Unassembled WGS sequence"/>
</dbReference>
<evidence type="ECO:0000313" key="1">
    <source>
        <dbReference type="EMBL" id="CCV08575.1"/>
    </source>
</evidence>
<reference evidence="1 2" key="1">
    <citation type="submission" date="2013-02" db="EMBL/GenBank/DDBJ databases">
        <authorList>
            <person name="Genoscope - CEA"/>
        </authorList>
    </citation>
    <scope>NUCLEOTIDE SEQUENCE [LARGE SCALE GENOMIC DNA]</scope>
    <source>
        <strain evidence="1 2">STM 2683</strain>
    </source>
</reference>
<sequence length="22" mass="2424">MENIASSDVTSFTLHCKIGQKN</sequence>
<dbReference type="STRING" id="1297569.MESS2_760097"/>
<keyword evidence="2" id="KW-1185">Reference proteome</keyword>
<comment type="caution">
    <text evidence="1">The sequence shown here is derived from an EMBL/GenBank/DDBJ whole genome shotgun (WGS) entry which is preliminary data.</text>
</comment>
<dbReference type="AlphaFoldDB" id="M5EX64"/>
<organism evidence="1 2">
    <name type="scientific">Mesorhizobium metallidurans STM 2683</name>
    <dbReference type="NCBI Taxonomy" id="1297569"/>
    <lineage>
        <taxon>Bacteria</taxon>
        <taxon>Pseudomonadati</taxon>
        <taxon>Pseudomonadota</taxon>
        <taxon>Alphaproteobacteria</taxon>
        <taxon>Hyphomicrobiales</taxon>
        <taxon>Phyllobacteriaceae</taxon>
        <taxon>Mesorhizobium</taxon>
    </lineage>
</organism>
<gene>
    <name evidence="1" type="ORF">MESS2_760097</name>
</gene>
<evidence type="ECO:0000313" key="2">
    <source>
        <dbReference type="Proteomes" id="UP000012062"/>
    </source>
</evidence>
<protein>
    <submittedName>
        <fullName evidence="1">Uncharacterized protein</fullName>
    </submittedName>
</protein>
<proteinExistence type="predicted"/>